<feature type="transmembrane region" description="Helical" evidence="1">
    <location>
        <begin position="521"/>
        <end position="543"/>
    </location>
</feature>
<dbReference type="EMBL" id="JAIZAY010000002">
    <property type="protein sequence ID" value="KAJ8046699.1"/>
    <property type="molecule type" value="Genomic_DNA"/>
</dbReference>
<dbReference type="AlphaFoldDB" id="A0A9Q1CLN8"/>
<gene>
    <name evidence="2" type="ORF">HOLleu_05464</name>
</gene>
<keyword evidence="1" id="KW-0472">Membrane</keyword>
<organism evidence="2 3">
    <name type="scientific">Holothuria leucospilota</name>
    <name type="common">Black long sea cucumber</name>
    <name type="synonym">Mertensiothuria leucospilota</name>
    <dbReference type="NCBI Taxonomy" id="206669"/>
    <lineage>
        <taxon>Eukaryota</taxon>
        <taxon>Metazoa</taxon>
        <taxon>Echinodermata</taxon>
        <taxon>Eleutherozoa</taxon>
        <taxon>Echinozoa</taxon>
        <taxon>Holothuroidea</taxon>
        <taxon>Aspidochirotacea</taxon>
        <taxon>Aspidochirotida</taxon>
        <taxon>Holothuriidae</taxon>
        <taxon>Holothuria</taxon>
    </lineage>
</organism>
<dbReference type="Proteomes" id="UP001152320">
    <property type="component" value="Chromosome 2"/>
</dbReference>
<proteinExistence type="predicted"/>
<keyword evidence="1" id="KW-1133">Transmembrane helix</keyword>
<keyword evidence="1" id="KW-0812">Transmembrane</keyword>
<sequence length="553" mass="63237">MKRRRLVGFDYYAVYGSTHRVIASLELHIDVCVNVVCFVCNSFRDSSTKGKYYLLLVRLPQTSETKQMPLHNTHYSWSRLQEKPDVHNFKTGKRNETANFRASDIIFNQPISAHHAWERPLALVVILLTCIMASGLEISSHSEEMHQSTSVDLVRGIRLTLIGKTYKSLNDHYCVVWDITSKLSFCSVSSSNCSINDDVRTFYFDCFCGLDPGSGSPNANEGYLVSVDTLPKLKEQHQEFRLVHVPGCRDFPNHENCQLTPKENWRPLFSSLEQLCNFSSISLTFDLPPLEYDVKKFSLYLYKKGRSRAVWRKSDQIVSQLDIYEKISFNTTYNVTTLICPESLELNSSYYLATRIRDQDLGKSYTLKRIKSTSVFLRSPPCSTNPCSTKEVCIEDCFNFTCVCATEAIRIKGECEVPWYPKDLKVTSNHSTHVIFFAESPPHNSRIGKFRIGLFTNGLVEHTHAQTTTDPDGTIYASFNNLQANKTYTPAVKIADECPRCQYKFYDSSKFSVHLEDTRPYLFIAYTASAVFSIILLACLTWYHRTHKISKGQ</sequence>
<keyword evidence="3" id="KW-1185">Reference proteome</keyword>
<reference evidence="2" key="1">
    <citation type="submission" date="2021-10" db="EMBL/GenBank/DDBJ databases">
        <title>Tropical sea cucumber genome reveals ecological adaptation and Cuvierian tubules defense mechanism.</title>
        <authorList>
            <person name="Chen T."/>
        </authorList>
    </citation>
    <scope>NUCLEOTIDE SEQUENCE</scope>
    <source>
        <strain evidence="2">Nanhai2018</strain>
        <tissue evidence="2">Muscle</tissue>
    </source>
</reference>
<accession>A0A9Q1CLN8</accession>
<comment type="caution">
    <text evidence="2">The sequence shown here is derived from an EMBL/GenBank/DDBJ whole genome shotgun (WGS) entry which is preliminary data.</text>
</comment>
<evidence type="ECO:0000256" key="1">
    <source>
        <dbReference type="SAM" id="Phobius"/>
    </source>
</evidence>
<evidence type="ECO:0000313" key="3">
    <source>
        <dbReference type="Proteomes" id="UP001152320"/>
    </source>
</evidence>
<dbReference type="OrthoDB" id="10644112at2759"/>
<name>A0A9Q1CLN8_HOLLE</name>
<protein>
    <submittedName>
        <fullName evidence="2">Uncharacterized protein</fullName>
    </submittedName>
</protein>
<evidence type="ECO:0000313" key="2">
    <source>
        <dbReference type="EMBL" id="KAJ8046699.1"/>
    </source>
</evidence>